<proteinExistence type="predicted"/>
<gene>
    <name evidence="1" type="ORF">PPRIM_AZ9-3.1.T0090012</name>
</gene>
<accession>A0A8S1JTR8</accession>
<reference evidence="1" key="1">
    <citation type="submission" date="2021-01" db="EMBL/GenBank/DDBJ databases">
        <authorList>
            <consortium name="Genoscope - CEA"/>
            <person name="William W."/>
        </authorList>
    </citation>
    <scope>NUCLEOTIDE SEQUENCE</scope>
</reference>
<dbReference type="EMBL" id="CAJJDM010000006">
    <property type="protein sequence ID" value="CAD8044989.1"/>
    <property type="molecule type" value="Genomic_DNA"/>
</dbReference>
<protein>
    <submittedName>
        <fullName evidence="1">Uncharacterized protein</fullName>
    </submittedName>
</protein>
<organism evidence="1 2">
    <name type="scientific">Paramecium primaurelia</name>
    <dbReference type="NCBI Taxonomy" id="5886"/>
    <lineage>
        <taxon>Eukaryota</taxon>
        <taxon>Sar</taxon>
        <taxon>Alveolata</taxon>
        <taxon>Ciliophora</taxon>
        <taxon>Intramacronucleata</taxon>
        <taxon>Oligohymenophorea</taxon>
        <taxon>Peniculida</taxon>
        <taxon>Parameciidae</taxon>
        <taxon>Paramecium</taxon>
    </lineage>
</organism>
<evidence type="ECO:0000313" key="2">
    <source>
        <dbReference type="Proteomes" id="UP000688137"/>
    </source>
</evidence>
<name>A0A8S1JTR8_PARPR</name>
<comment type="caution">
    <text evidence="1">The sequence shown here is derived from an EMBL/GenBank/DDBJ whole genome shotgun (WGS) entry which is preliminary data.</text>
</comment>
<dbReference type="AlphaFoldDB" id="A0A8S1JTR8"/>
<evidence type="ECO:0000313" key="1">
    <source>
        <dbReference type="EMBL" id="CAD8044989.1"/>
    </source>
</evidence>
<keyword evidence="2" id="KW-1185">Reference proteome</keyword>
<sequence>MKLEYAMIGLYLIIFMDTKTNKFQKDGLKTMNILMERQAVEVYNFKGHMLIKIQFNIIHLSQILIQKSDQDSSQLLLEINCYIIRKYNQMIRKIIQKFLILISGLKI</sequence>
<dbReference type="Proteomes" id="UP000688137">
    <property type="component" value="Unassembled WGS sequence"/>
</dbReference>